<proteinExistence type="inferred from homology"/>
<dbReference type="AlphaFoldDB" id="A0A813P8F8"/>
<dbReference type="Proteomes" id="UP000663829">
    <property type="component" value="Unassembled WGS sequence"/>
</dbReference>
<keyword evidence="5" id="KW-0333">Golgi apparatus</keyword>
<evidence type="ECO:0000313" key="7">
    <source>
        <dbReference type="EMBL" id="CAF0745101.1"/>
    </source>
</evidence>
<accession>A0A813P8F8</accession>
<evidence type="ECO:0000313" key="11">
    <source>
        <dbReference type="Proteomes" id="UP000663829"/>
    </source>
</evidence>
<evidence type="ECO:0000256" key="2">
    <source>
        <dbReference type="ARBA" id="ARBA00008919"/>
    </source>
</evidence>
<dbReference type="UniPathway" id="UPA00378"/>
<comment type="pathway">
    <text evidence="1">Protein modification; protein glycosylation.</text>
</comment>
<dbReference type="GO" id="GO:0032580">
    <property type="term" value="C:Golgi cisterna membrane"/>
    <property type="evidence" value="ECO:0007669"/>
    <property type="project" value="UniProtKB-SubCell"/>
</dbReference>
<dbReference type="Proteomes" id="UP000681722">
    <property type="component" value="Unassembled WGS sequence"/>
</dbReference>
<organism evidence="7 11">
    <name type="scientific">Didymodactylos carnosus</name>
    <dbReference type="NCBI Taxonomy" id="1234261"/>
    <lineage>
        <taxon>Eukaryota</taxon>
        <taxon>Metazoa</taxon>
        <taxon>Spiralia</taxon>
        <taxon>Gnathifera</taxon>
        <taxon>Rotifera</taxon>
        <taxon>Eurotatoria</taxon>
        <taxon>Bdelloidea</taxon>
        <taxon>Philodinida</taxon>
        <taxon>Philodinidae</taxon>
        <taxon>Didymodactylos</taxon>
    </lineage>
</organism>
<feature type="domain" description="Fucosyltransferase C-terminal" evidence="6">
    <location>
        <begin position="59"/>
        <end position="219"/>
    </location>
</feature>
<name>A0A813P8F8_9BILA</name>
<comment type="subcellular location">
    <subcellularLocation>
        <location evidence="5">Golgi apparatus</location>
        <location evidence="5">Golgi stack membrane</location>
        <topology evidence="5">Single-pass type II membrane protein</topology>
    </subcellularLocation>
</comment>
<evidence type="ECO:0000259" key="6">
    <source>
        <dbReference type="Pfam" id="PF00852"/>
    </source>
</evidence>
<evidence type="ECO:0000256" key="3">
    <source>
        <dbReference type="ARBA" id="ARBA00022676"/>
    </source>
</evidence>
<evidence type="ECO:0000313" key="10">
    <source>
        <dbReference type="EMBL" id="CAF3664366.1"/>
    </source>
</evidence>
<keyword evidence="11" id="KW-1185">Reference proteome</keyword>
<dbReference type="GO" id="GO:0046920">
    <property type="term" value="F:alpha-(1-&gt;3)-fucosyltransferase activity"/>
    <property type="evidence" value="ECO:0007669"/>
    <property type="project" value="TreeGrafter"/>
</dbReference>
<sequence>MLLSTPSEKDLSRQNYNRTSANQIWIFWSWEAPINHPEYTQRGLNFNWTMTYRRDSDIWHAYALKLGTYYPIDQYGLCTEKRRLSKEEFEKILFNYKFYLAFENSYCLDYITEKVFYNALVHGGIPIVMGASESNYDELLPKSSFMYISHSSNFTEFGSELVRIGSDIDRYKTYHEWRTEYRVLTWPDGYYLDAKFCDLCTKLQQKTFQSKTYTNFSDWLNKCQEPSMSESEVENFLADLDSNRRLF</sequence>
<dbReference type="EC" id="2.4.1.-" evidence="5"/>
<dbReference type="PANTHER" id="PTHR11929">
    <property type="entry name" value="ALPHA- 1,3 -FUCOSYLTRANSFERASE"/>
    <property type="match status" value="1"/>
</dbReference>
<dbReference type="EMBL" id="CAJNOQ010000039">
    <property type="protein sequence ID" value="CAF0745101.1"/>
    <property type="molecule type" value="Genomic_DNA"/>
</dbReference>
<evidence type="ECO:0000256" key="4">
    <source>
        <dbReference type="ARBA" id="ARBA00022679"/>
    </source>
</evidence>
<comment type="similarity">
    <text evidence="2 5">Belongs to the glycosyltransferase 10 family.</text>
</comment>
<protein>
    <recommendedName>
        <fullName evidence="5">Fucosyltransferase</fullName>
        <ecNumber evidence="5">2.4.1.-</ecNumber>
    </recommendedName>
</protein>
<keyword evidence="3 5" id="KW-0328">Glycosyltransferase</keyword>
<dbReference type="Proteomes" id="UP000677228">
    <property type="component" value="Unassembled WGS sequence"/>
</dbReference>
<dbReference type="EMBL" id="CAJOBC010000039">
    <property type="protein sequence ID" value="CAF3523797.1"/>
    <property type="molecule type" value="Genomic_DNA"/>
</dbReference>
<dbReference type="Proteomes" id="UP000682733">
    <property type="component" value="Unassembled WGS sequence"/>
</dbReference>
<keyword evidence="5" id="KW-0472">Membrane</keyword>
<dbReference type="EMBL" id="CAJOBA010002931">
    <property type="protein sequence ID" value="CAF3664366.1"/>
    <property type="molecule type" value="Genomic_DNA"/>
</dbReference>
<evidence type="ECO:0000256" key="5">
    <source>
        <dbReference type="RuleBase" id="RU003832"/>
    </source>
</evidence>
<dbReference type="InterPro" id="IPR038577">
    <property type="entry name" value="GT10-like_C_sf"/>
</dbReference>
<dbReference type="Gene3D" id="3.40.50.11660">
    <property type="entry name" value="Glycosyl transferase family 10, C-terminal domain"/>
    <property type="match status" value="1"/>
</dbReference>
<gene>
    <name evidence="7" type="ORF">GPM918_LOCUS493</name>
    <name evidence="8" type="ORF">OVA965_LOCUS8602</name>
    <name evidence="9" type="ORF">SRO942_LOCUS494</name>
    <name evidence="10" type="ORF">TMI583_LOCUS8598</name>
</gene>
<dbReference type="InterPro" id="IPR055270">
    <property type="entry name" value="Glyco_tran_10_C"/>
</dbReference>
<dbReference type="InterPro" id="IPR001503">
    <property type="entry name" value="Glyco_trans_10"/>
</dbReference>
<evidence type="ECO:0000313" key="9">
    <source>
        <dbReference type="EMBL" id="CAF3523797.1"/>
    </source>
</evidence>
<keyword evidence="4 5" id="KW-0808">Transferase</keyword>
<dbReference type="PANTHER" id="PTHR11929:SF145">
    <property type="entry name" value="ALPHA-(1,3)-FUCOSYLTRANSFERASE FUT-1"/>
    <property type="match status" value="1"/>
</dbReference>
<comment type="caution">
    <text evidence="7">The sequence shown here is derived from an EMBL/GenBank/DDBJ whole genome shotgun (WGS) entry which is preliminary data.</text>
</comment>
<dbReference type="SUPFAM" id="SSF53756">
    <property type="entry name" value="UDP-Glycosyltransferase/glycogen phosphorylase"/>
    <property type="match status" value="1"/>
</dbReference>
<reference evidence="7" key="1">
    <citation type="submission" date="2021-02" db="EMBL/GenBank/DDBJ databases">
        <authorList>
            <person name="Nowell W R."/>
        </authorList>
    </citation>
    <scope>NUCLEOTIDE SEQUENCE</scope>
</reference>
<evidence type="ECO:0000256" key="1">
    <source>
        <dbReference type="ARBA" id="ARBA00004922"/>
    </source>
</evidence>
<keyword evidence="5" id="KW-0812">Transmembrane</keyword>
<dbReference type="EMBL" id="CAJNOK010002930">
    <property type="protein sequence ID" value="CAF0880668.1"/>
    <property type="molecule type" value="Genomic_DNA"/>
</dbReference>
<dbReference type="Pfam" id="PF00852">
    <property type="entry name" value="Glyco_transf_10"/>
    <property type="match status" value="1"/>
</dbReference>
<dbReference type="OrthoDB" id="427096at2759"/>
<evidence type="ECO:0000313" key="8">
    <source>
        <dbReference type="EMBL" id="CAF0880668.1"/>
    </source>
</evidence>